<dbReference type="Proteomes" id="UP000031518">
    <property type="component" value="Unassembled WGS sequence"/>
</dbReference>
<reference evidence="9 10" key="2">
    <citation type="submission" date="2015-01" db="EMBL/GenBank/DDBJ databases">
        <title>Complete genome sequence of Pyrinomonas methylaliphatogenes type strain K22T.</title>
        <authorList>
            <person name="Lee K.C.Y."/>
            <person name="Power J.F."/>
            <person name="Dunfield P.F."/>
            <person name="Morgan X.C."/>
            <person name="Huttenhower C."/>
            <person name="Stott M.B."/>
        </authorList>
    </citation>
    <scope>NUCLEOTIDE SEQUENCE [LARGE SCALE GENOMIC DNA]</scope>
    <source>
        <strain evidence="9 10">K22</strain>
    </source>
</reference>
<evidence type="ECO:0000256" key="2">
    <source>
        <dbReference type="ARBA" id="ARBA00022730"/>
    </source>
</evidence>
<name>A0A0B6WZJ8_9BACT</name>
<evidence type="ECO:0000256" key="6">
    <source>
        <dbReference type="HAMAP-Rule" id="MF_01345"/>
    </source>
</evidence>
<organism evidence="9 10">
    <name type="scientific">Pyrinomonas methylaliphatogenes</name>
    <dbReference type="NCBI Taxonomy" id="454194"/>
    <lineage>
        <taxon>Bacteria</taxon>
        <taxon>Pseudomonadati</taxon>
        <taxon>Acidobacteriota</taxon>
        <taxon>Blastocatellia</taxon>
        <taxon>Blastocatellales</taxon>
        <taxon>Pyrinomonadaceae</taxon>
        <taxon>Pyrinomonas</taxon>
    </lineage>
</organism>
<dbReference type="EMBL" id="CBXV010000007">
    <property type="protein sequence ID" value="CDM66122.1"/>
    <property type="molecule type" value="Genomic_DNA"/>
</dbReference>
<keyword evidence="10" id="KW-1185">Reference proteome</keyword>
<feature type="compositionally biased region" description="Polar residues" evidence="8">
    <location>
        <begin position="18"/>
        <end position="27"/>
    </location>
</feature>
<dbReference type="PROSITE" id="PS00056">
    <property type="entry name" value="RIBOSOMAL_S17"/>
    <property type="match status" value="1"/>
</dbReference>
<dbReference type="GO" id="GO:0019843">
    <property type="term" value="F:rRNA binding"/>
    <property type="evidence" value="ECO:0007669"/>
    <property type="project" value="UniProtKB-UniRule"/>
</dbReference>
<dbReference type="PRINTS" id="PR00973">
    <property type="entry name" value="RIBOSOMALS17"/>
</dbReference>
<dbReference type="InterPro" id="IPR019984">
    <property type="entry name" value="Ribosomal_uS17_bact/chlr"/>
</dbReference>
<dbReference type="NCBIfam" id="NF004123">
    <property type="entry name" value="PRK05610.1"/>
    <property type="match status" value="1"/>
</dbReference>
<evidence type="ECO:0000313" key="10">
    <source>
        <dbReference type="Proteomes" id="UP000031518"/>
    </source>
</evidence>
<keyword evidence="4 6" id="KW-0689">Ribosomal protein</keyword>
<dbReference type="InterPro" id="IPR012340">
    <property type="entry name" value="NA-bd_OB-fold"/>
</dbReference>
<sequence length="112" mass="13027">MAEMSEQEMNVEGMGQAEPSSAGQMTTAKKRGRRVERIGIVTSDKMEKTVVVQVDRLVKHPKYRRYVRRRSKFMAHNDKGAAMGDKVRIVETRPLSRRKRWRVVEILQKAEK</sequence>
<dbReference type="PANTHER" id="PTHR10744:SF1">
    <property type="entry name" value="SMALL RIBOSOMAL SUBUNIT PROTEIN US17M"/>
    <property type="match status" value="1"/>
</dbReference>
<gene>
    <name evidence="6" type="primary">rpsQ</name>
    <name evidence="9" type="ORF">PYK22_02134</name>
</gene>
<protein>
    <recommendedName>
        <fullName evidence="6">Small ribosomal subunit protein uS17</fullName>
    </recommendedName>
</protein>
<dbReference type="GO" id="GO:0022627">
    <property type="term" value="C:cytosolic small ribosomal subunit"/>
    <property type="evidence" value="ECO:0007669"/>
    <property type="project" value="UniProtKB-UniRule"/>
</dbReference>
<dbReference type="PANTHER" id="PTHR10744">
    <property type="entry name" value="40S RIBOSOMAL PROTEIN S11 FAMILY MEMBER"/>
    <property type="match status" value="1"/>
</dbReference>
<dbReference type="GO" id="GO:0003735">
    <property type="term" value="F:structural constituent of ribosome"/>
    <property type="evidence" value="ECO:0007669"/>
    <property type="project" value="UniProtKB-UniRule"/>
</dbReference>
<proteinExistence type="inferred from homology"/>
<comment type="subunit">
    <text evidence="6">Part of the 30S ribosomal subunit.</text>
</comment>
<evidence type="ECO:0000256" key="3">
    <source>
        <dbReference type="ARBA" id="ARBA00022884"/>
    </source>
</evidence>
<evidence type="ECO:0000256" key="8">
    <source>
        <dbReference type="SAM" id="MobiDB-lite"/>
    </source>
</evidence>
<evidence type="ECO:0000313" key="9">
    <source>
        <dbReference type="EMBL" id="CDM66122.1"/>
    </source>
</evidence>
<comment type="function">
    <text evidence="6">One of the primary rRNA binding proteins, it binds specifically to the 5'-end of 16S ribosomal RNA.</text>
</comment>
<dbReference type="InterPro" id="IPR019979">
    <property type="entry name" value="Ribosomal_uS17_CS"/>
</dbReference>
<reference evidence="9 10" key="1">
    <citation type="submission" date="2013-12" db="EMBL/GenBank/DDBJ databases">
        <authorList>
            <person name="Stott M."/>
        </authorList>
    </citation>
    <scope>NUCLEOTIDE SEQUENCE [LARGE SCALE GENOMIC DNA]</scope>
    <source>
        <strain evidence="9 10">K22</strain>
    </source>
</reference>
<accession>A0A0B6WZJ8</accession>
<dbReference type="Gene3D" id="2.40.50.140">
    <property type="entry name" value="Nucleic acid-binding proteins"/>
    <property type="match status" value="1"/>
</dbReference>
<dbReference type="InterPro" id="IPR000266">
    <property type="entry name" value="Ribosomal_uS17"/>
</dbReference>
<dbReference type="SUPFAM" id="SSF50249">
    <property type="entry name" value="Nucleic acid-binding proteins"/>
    <property type="match status" value="1"/>
</dbReference>
<dbReference type="AlphaFoldDB" id="A0A0B6WZJ8"/>
<dbReference type="STRING" id="454194.PYK22_02134"/>
<evidence type="ECO:0000256" key="5">
    <source>
        <dbReference type="ARBA" id="ARBA00023274"/>
    </source>
</evidence>
<feature type="region of interest" description="Disordered" evidence="8">
    <location>
        <begin position="1"/>
        <end position="36"/>
    </location>
</feature>
<evidence type="ECO:0000256" key="4">
    <source>
        <dbReference type="ARBA" id="ARBA00022980"/>
    </source>
</evidence>
<comment type="similarity">
    <text evidence="1 6 7">Belongs to the universal ribosomal protein uS17 family.</text>
</comment>
<evidence type="ECO:0000256" key="1">
    <source>
        <dbReference type="ARBA" id="ARBA00010254"/>
    </source>
</evidence>
<dbReference type="NCBIfam" id="TIGR03635">
    <property type="entry name" value="uS17_bact"/>
    <property type="match status" value="1"/>
</dbReference>
<keyword evidence="3 6" id="KW-0694">RNA-binding</keyword>
<dbReference type="RefSeq" id="WP_235789163.1">
    <property type="nucleotide sequence ID" value="NZ_CBXV010000007.1"/>
</dbReference>
<keyword evidence="2 6" id="KW-0699">rRNA-binding</keyword>
<evidence type="ECO:0000256" key="7">
    <source>
        <dbReference type="RuleBase" id="RU003872"/>
    </source>
</evidence>
<dbReference type="Pfam" id="PF00366">
    <property type="entry name" value="Ribosomal_S17"/>
    <property type="match status" value="1"/>
</dbReference>
<keyword evidence="5 6" id="KW-0687">Ribonucleoprotein</keyword>
<dbReference type="GO" id="GO:0006412">
    <property type="term" value="P:translation"/>
    <property type="evidence" value="ECO:0007669"/>
    <property type="project" value="UniProtKB-UniRule"/>
</dbReference>
<dbReference type="CDD" id="cd00364">
    <property type="entry name" value="Ribosomal_uS17"/>
    <property type="match status" value="1"/>
</dbReference>
<dbReference type="HAMAP" id="MF_01345_B">
    <property type="entry name" value="Ribosomal_uS17_B"/>
    <property type="match status" value="1"/>
</dbReference>